<proteinExistence type="predicted"/>
<comment type="caution">
    <text evidence="1">The sequence shown here is derived from an EMBL/GenBank/DDBJ whole genome shotgun (WGS) entry which is preliminary data.</text>
</comment>
<dbReference type="EMBL" id="LAZR01043822">
    <property type="protein sequence ID" value="KKL06162.1"/>
    <property type="molecule type" value="Genomic_DNA"/>
</dbReference>
<gene>
    <name evidence="1" type="ORF">LCGC14_2598800</name>
</gene>
<protein>
    <submittedName>
        <fullName evidence="1">Uncharacterized protein</fullName>
    </submittedName>
</protein>
<organism evidence="1">
    <name type="scientific">marine sediment metagenome</name>
    <dbReference type="NCBI Taxonomy" id="412755"/>
    <lineage>
        <taxon>unclassified sequences</taxon>
        <taxon>metagenomes</taxon>
        <taxon>ecological metagenomes</taxon>
    </lineage>
</organism>
<feature type="non-terminal residue" evidence="1">
    <location>
        <position position="71"/>
    </location>
</feature>
<reference evidence="1" key="1">
    <citation type="journal article" date="2015" name="Nature">
        <title>Complex archaea that bridge the gap between prokaryotes and eukaryotes.</title>
        <authorList>
            <person name="Spang A."/>
            <person name="Saw J.H."/>
            <person name="Jorgensen S.L."/>
            <person name="Zaremba-Niedzwiedzka K."/>
            <person name="Martijn J."/>
            <person name="Lind A.E."/>
            <person name="van Eijk R."/>
            <person name="Schleper C."/>
            <person name="Guy L."/>
            <person name="Ettema T.J."/>
        </authorList>
    </citation>
    <scope>NUCLEOTIDE SEQUENCE</scope>
</reference>
<dbReference type="AlphaFoldDB" id="A0A0F9AX55"/>
<sequence>MSVPKRIVEEAIGELGAVLAQVCASDDAILMEHVRKAHEILRSGMRAADLEELRVLASAPRGENAMSDLPS</sequence>
<accession>A0A0F9AX55</accession>
<evidence type="ECO:0000313" key="1">
    <source>
        <dbReference type="EMBL" id="KKL06162.1"/>
    </source>
</evidence>
<name>A0A0F9AX55_9ZZZZ</name>